<sequence length="184" mass="20358">MSVWRSLESLPSSVNPDLIDTISFTNADVATFSRYIFQSRKPSVLGALFGISATQVHLVPVPWMPSDPSGLVPEPFLDDLQAEYWNCYVGQKACTSQVQDPSSVWVQLTVEYILIRNQSSQHSLHDPPHPVNKNLQVFGGAQIKLRGNVLVVKIDANGNLINMAISDLPIVAHALRALRPDNMR</sequence>
<dbReference type="Proteomes" id="UP001213000">
    <property type="component" value="Unassembled WGS sequence"/>
</dbReference>
<dbReference type="EMBL" id="JANIEX010000330">
    <property type="protein sequence ID" value="KAJ3568694.1"/>
    <property type="molecule type" value="Genomic_DNA"/>
</dbReference>
<name>A0AAD5VYS0_9AGAR</name>
<organism evidence="1 2">
    <name type="scientific">Leucocoprinus birnbaumii</name>
    <dbReference type="NCBI Taxonomy" id="56174"/>
    <lineage>
        <taxon>Eukaryota</taxon>
        <taxon>Fungi</taxon>
        <taxon>Dikarya</taxon>
        <taxon>Basidiomycota</taxon>
        <taxon>Agaricomycotina</taxon>
        <taxon>Agaricomycetes</taxon>
        <taxon>Agaricomycetidae</taxon>
        <taxon>Agaricales</taxon>
        <taxon>Agaricineae</taxon>
        <taxon>Agaricaceae</taxon>
        <taxon>Leucocoprinus</taxon>
    </lineage>
</organism>
<dbReference type="AlphaFoldDB" id="A0AAD5VYS0"/>
<accession>A0AAD5VYS0</accession>
<gene>
    <name evidence="1" type="ORF">NP233_g5546</name>
</gene>
<proteinExistence type="predicted"/>
<evidence type="ECO:0000313" key="2">
    <source>
        <dbReference type="Proteomes" id="UP001213000"/>
    </source>
</evidence>
<reference evidence="1" key="1">
    <citation type="submission" date="2022-07" db="EMBL/GenBank/DDBJ databases">
        <title>Genome Sequence of Leucocoprinus birnbaumii.</title>
        <authorList>
            <person name="Buettner E."/>
        </authorList>
    </citation>
    <scope>NUCLEOTIDE SEQUENCE</scope>
    <source>
        <strain evidence="1">VT141</strain>
    </source>
</reference>
<keyword evidence="2" id="KW-1185">Reference proteome</keyword>
<evidence type="ECO:0000313" key="1">
    <source>
        <dbReference type="EMBL" id="KAJ3568694.1"/>
    </source>
</evidence>
<comment type="caution">
    <text evidence="1">The sequence shown here is derived from an EMBL/GenBank/DDBJ whole genome shotgun (WGS) entry which is preliminary data.</text>
</comment>
<protein>
    <submittedName>
        <fullName evidence="1">Uncharacterized protein</fullName>
    </submittedName>
</protein>